<dbReference type="AlphaFoldDB" id="G4ZXY1"/>
<keyword evidence="2" id="KW-1185">Reference proteome</keyword>
<dbReference type="EMBL" id="JH159157">
    <property type="protein sequence ID" value="EGZ12641.1"/>
    <property type="molecule type" value="Genomic_DNA"/>
</dbReference>
<reference evidence="1 2" key="1">
    <citation type="journal article" date="2006" name="Science">
        <title>Phytophthora genome sequences uncover evolutionary origins and mechanisms of pathogenesis.</title>
        <authorList>
            <person name="Tyler B.M."/>
            <person name="Tripathy S."/>
            <person name="Zhang X."/>
            <person name="Dehal P."/>
            <person name="Jiang R.H."/>
            <person name="Aerts A."/>
            <person name="Arredondo F.D."/>
            <person name="Baxter L."/>
            <person name="Bensasson D."/>
            <person name="Beynon J.L."/>
            <person name="Chapman J."/>
            <person name="Damasceno C.M."/>
            <person name="Dorrance A.E."/>
            <person name="Dou D."/>
            <person name="Dickerman A.W."/>
            <person name="Dubchak I.L."/>
            <person name="Garbelotto M."/>
            <person name="Gijzen M."/>
            <person name="Gordon S.G."/>
            <person name="Govers F."/>
            <person name="Grunwald N.J."/>
            <person name="Huang W."/>
            <person name="Ivors K.L."/>
            <person name="Jones R.W."/>
            <person name="Kamoun S."/>
            <person name="Krampis K."/>
            <person name="Lamour K.H."/>
            <person name="Lee M.K."/>
            <person name="McDonald W.H."/>
            <person name="Medina M."/>
            <person name="Meijer H.J."/>
            <person name="Nordberg E.K."/>
            <person name="Maclean D.J."/>
            <person name="Ospina-Giraldo M.D."/>
            <person name="Morris P.F."/>
            <person name="Phuntumart V."/>
            <person name="Putnam N.H."/>
            <person name="Rash S."/>
            <person name="Rose J.K."/>
            <person name="Sakihama Y."/>
            <person name="Salamov A.A."/>
            <person name="Savidor A."/>
            <person name="Scheuring C.F."/>
            <person name="Smith B.M."/>
            <person name="Sobral B.W."/>
            <person name="Terry A."/>
            <person name="Torto-Alalibo T.A."/>
            <person name="Win J."/>
            <person name="Xu Z."/>
            <person name="Zhang H."/>
            <person name="Grigoriev I.V."/>
            <person name="Rokhsar D.S."/>
            <person name="Boore J.L."/>
        </authorList>
    </citation>
    <scope>NUCLEOTIDE SEQUENCE [LARGE SCALE GENOMIC DNA]</scope>
    <source>
        <strain evidence="1 2">P6497</strain>
    </source>
</reference>
<dbReference type="KEGG" id="psoj:PHYSODRAFT_516309"/>
<dbReference type="InParanoid" id="G4ZXY1"/>
<gene>
    <name evidence="1" type="ORF">PHYSODRAFT_516309</name>
</gene>
<dbReference type="GeneID" id="20659788"/>
<sequence>MYVGRTVAGLPSGSHEFAILPPHFVEQDEWVKLGVTRVFQGIPEHLLFVGEFCLASLVYHTPYIRMHLPPRHPLFETALFQDPELLGNLSSCVQCGYAGPKTQLKATGLPPHVSILGQMRVLQDNTLSTIEMIEESRREIVKDIIHELEERAIGAGTVTFDGLHDALRKCLEEAGVHDLVSQPNVSEVQQDIEQDPDDKRTALPTFFWAGRFRRVP</sequence>
<organism evidence="1 2">
    <name type="scientific">Phytophthora sojae (strain P6497)</name>
    <name type="common">Soybean stem and root rot agent</name>
    <name type="synonym">Phytophthora megasperma f. sp. glycines</name>
    <dbReference type="NCBI Taxonomy" id="1094619"/>
    <lineage>
        <taxon>Eukaryota</taxon>
        <taxon>Sar</taxon>
        <taxon>Stramenopiles</taxon>
        <taxon>Oomycota</taxon>
        <taxon>Peronosporomycetes</taxon>
        <taxon>Peronosporales</taxon>
        <taxon>Peronosporaceae</taxon>
        <taxon>Phytophthora</taxon>
    </lineage>
</organism>
<name>G4ZXY1_PHYSP</name>
<protein>
    <submittedName>
        <fullName evidence="1">Uncharacterized protein</fullName>
    </submittedName>
</protein>
<dbReference type="OMA" id="QTVEHIG"/>
<dbReference type="Proteomes" id="UP000002640">
    <property type="component" value="Unassembled WGS sequence"/>
</dbReference>
<accession>G4ZXY1</accession>
<evidence type="ECO:0000313" key="1">
    <source>
        <dbReference type="EMBL" id="EGZ12641.1"/>
    </source>
</evidence>
<proteinExistence type="predicted"/>
<evidence type="ECO:0000313" key="2">
    <source>
        <dbReference type="Proteomes" id="UP000002640"/>
    </source>
</evidence>
<dbReference type="RefSeq" id="XP_009532974.1">
    <property type="nucleotide sequence ID" value="XM_009534679.1"/>
</dbReference>